<dbReference type="Proteomes" id="UP001303160">
    <property type="component" value="Unassembled WGS sequence"/>
</dbReference>
<evidence type="ECO:0000313" key="2">
    <source>
        <dbReference type="Proteomes" id="UP001303160"/>
    </source>
</evidence>
<dbReference type="AlphaFoldDB" id="A0AAN6XMZ1"/>
<evidence type="ECO:0000313" key="1">
    <source>
        <dbReference type="EMBL" id="KAK4203370.1"/>
    </source>
</evidence>
<reference evidence="1" key="2">
    <citation type="submission" date="2023-05" db="EMBL/GenBank/DDBJ databases">
        <authorList>
            <consortium name="Lawrence Berkeley National Laboratory"/>
            <person name="Steindorff A."/>
            <person name="Hensen N."/>
            <person name="Bonometti L."/>
            <person name="Westerberg I."/>
            <person name="Brannstrom I.O."/>
            <person name="Guillou S."/>
            <person name="Cros-Aarteil S."/>
            <person name="Calhoun S."/>
            <person name="Haridas S."/>
            <person name="Kuo A."/>
            <person name="Mondo S."/>
            <person name="Pangilinan J."/>
            <person name="Riley R."/>
            <person name="Labutti K."/>
            <person name="Andreopoulos B."/>
            <person name="Lipzen A."/>
            <person name="Chen C."/>
            <person name="Yanf M."/>
            <person name="Daum C."/>
            <person name="Ng V."/>
            <person name="Clum A."/>
            <person name="Ohm R."/>
            <person name="Martin F."/>
            <person name="Silar P."/>
            <person name="Natvig D."/>
            <person name="Lalanne C."/>
            <person name="Gautier V."/>
            <person name="Ament-Velasquez S.L."/>
            <person name="Kruys A."/>
            <person name="Hutchinson M.I."/>
            <person name="Powell A.J."/>
            <person name="Barry K."/>
            <person name="Miller A.N."/>
            <person name="Grigoriev I.V."/>
            <person name="Debuchy R."/>
            <person name="Gladieux P."/>
            <person name="Thoren M.H."/>
            <person name="Johannesson H."/>
        </authorList>
    </citation>
    <scope>NUCLEOTIDE SEQUENCE</scope>
    <source>
        <strain evidence="1">CBS 315.58</strain>
    </source>
</reference>
<gene>
    <name evidence="1" type="ORF">QBC40DRAFT_251064</name>
</gene>
<organism evidence="1 2">
    <name type="scientific">Triangularia verruculosa</name>
    <dbReference type="NCBI Taxonomy" id="2587418"/>
    <lineage>
        <taxon>Eukaryota</taxon>
        <taxon>Fungi</taxon>
        <taxon>Dikarya</taxon>
        <taxon>Ascomycota</taxon>
        <taxon>Pezizomycotina</taxon>
        <taxon>Sordariomycetes</taxon>
        <taxon>Sordariomycetidae</taxon>
        <taxon>Sordariales</taxon>
        <taxon>Podosporaceae</taxon>
        <taxon>Triangularia</taxon>
    </lineage>
</organism>
<dbReference type="EMBL" id="MU863889">
    <property type="protein sequence ID" value="KAK4203370.1"/>
    <property type="molecule type" value="Genomic_DNA"/>
</dbReference>
<proteinExistence type="predicted"/>
<protein>
    <submittedName>
        <fullName evidence="1">Uncharacterized protein</fullName>
    </submittedName>
</protein>
<reference evidence="1" key="1">
    <citation type="journal article" date="2023" name="Mol. Phylogenet. Evol.">
        <title>Genome-scale phylogeny and comparative genomics of the fungal order Sordariales.</title>
        <authorList>
            <person name="Hensen N."/>
            <person name="Bonometti L."/>
            <person name="Westerberg I."/>
            <person name="Brannstrom I.O."/>
            <person name="Guillou S."/>
            <person name="Cros-Aarteil S."/>
            <person name="Calhoun S."/>
            <person name="Haridas S."/>
            <person name="Kuo A."/>
            <person name="Mondo S."/>
            <person name="Pangilinan J."/>
            <person name="Riley R."/>
            <person name="LaButti K."/>
            <person name="Andreopoulos B."/>
            <person name="Lipzen A."/>
            <person name="Chen C."/>
            <person name="Yan M."/>
            <person name="Daum C."/>
            <person name="Ng V."/>
            <person name="Clum A."/>
            <person name="Steindorff A."/>
            <person name="Ohm R.A."/>
            <person name="Martin F."/>
            <person name="Silar P."/>
            <person name="Natvig D.O."/>
            <person name="Lalanne C."/>
            <person name="Gautier V."/>
            <person name="Ament-Velasquez S.L."/>
            <person name="Kruys A."/>
            <person name="Hutchinson M.I."/>
            <person name="Powell A.J."/>
            <person name="Barry K."/>
            <person name="Miller A.N."/>
            <person name="Grigoriev I.V."/>
            <person name="Debuchy R."/>
            <person name="Gladieux P."/>
            <person name="Hiltunen Thoren M."/>
            <person name="Johannesson H."/>
        </authorList>
    </citation>
    <scope>NUCLEOTIDE SEQUENCE</scope>
    <source>
        <strain evidence="1">CBS 315.58</strain>
    </source>
</reference>
<sequence>MRVFQDNPRLLTNNAPQKRHIRVQYLTSNGPKSRDAMWVMEAMLTDLAGALGRDRAPNEKTAFMAALADAKDFLLLSAYVDIFVFQAFGARVEREVDGVNAWIKHVSDLLKRCIEAIATLKQPPKESEAKNAITALKKLLDDTASGLRSDLGGFGTADPDMAWQIERLSTTLQQKAAASMTDKNRMEVLQEGLKAIPLRIKDLLSEFDNRSGKELDAARRSVGYHNNAYRAIFLTWAEAKEAIAKLDTNIRTDIDTTIAGWTKLGVDKQVVGVPRLGLVELLLRVVAYDWPVITGEKVQERLRTLKLYKYAIQVWKDYAEHATLAPSCIFICAGKKSPGNGQLTGPLVITTSTDHFEWCQDVNVFFKDEHDYRWTPGFNVVQKSTDAKKSYFAAKQDQANKISLYKARKDEIAQWKTNQDRYCNHSAEYAFPFTSPEFFFKGRCVRCQHLFEYAVENNILTLEDKLLDSSQDERFSMGWLCAETHAHFYCLEAHH</sequence>
<keyword evidence="2" id="KW-1185">Reference proteome</keyword>
<comment type="caution">
    <text evidence="1">The sequence shown here is derived from an EMBL/GenBank/DDBJ whole genome shotgun (WGS) entry which is preliminary data.</text>
</comment>
<accession>A0AAN6XMZ1</accession>
<name>A0AAN6XMZ1_9PEZI</name>